<name>A0ACC2W4M5_9TREE</name>
<keyword evidence="2" id="KW-1185">Reference proteome</keyword>
<proteinExistence type="predicted"/>
<dbReference type="Proteomes" id="UP001227268">
    <property type="component" value="Unassembled WGS sequence"/>
</dbReference>
<sequence>MIQVDMAAYGAGLSSATNTSVGGLYDTKADDKLGTKLGLRQTYRWNYLGACAYVTSGDGICNSTSFGHAFVPLAAILSDTPAKFTNQTTDIIPTSTFKNNSYNKSLSRVAFWTAFVRIHIFCFPPDPCAETMTGFAVYNQIGACAALVAFIAGVIPNRVTFLVAALATIISAVGLCIGAAIWTVLIDKNDFLNIVKVQGGKSLGIHVTAGPALLLEGPSVLAQGIALLASGNRL</sequence>
<comment type="caution">
    <text evidence="1">The sequence shown here is derived from an EMBL/GenBank/DDBJ whole genome shotgun (WGS) entry which is preliminary data.</text>
</comment>
<accession>A0ACC2W4M5</accession>
<reference evidence="1" key="1">
    <citation type="submission" date="2023-04" db="EMBL/GenBank/DDBJ databases">
        <title>Draft Genome sequencing of Naganishia species isolated from polar environments using Oxford Nanopore Technology.</title>
        <authorList>
            <person name="Leo P."/>
            <person name="Venkateswaran K."/>
        </authorList>
    </citation>
    <scope>NUCLEOTIDE SEQUENCE</scope>
    <source>
        <strain evidence="1">MNA-CCFEE 5423</strain>
    </source>
</reference>
<gene>
    <name evidence="1" type="ORF">QFC21_001517</name>
</gene>
<protein>
    <submittedName>
        <fullName evidence="1">Uncharacterized protein</fullName>
    </submittedName>
</protein>
<evidence type="ECO:0000313" key="2">
    <source>
        <dbReference type="Proteomes" id="UP001227268"/>
    </source>
</evidence>
<evidence type="ECO:0000313" key="1">
    <source>
        <dbReference type="EMBL" id="KAJ9106371.1"/>
    </source>
</evidence>
<organism evidence="1 2">
    <name type="scientific">Naganishia friedmannii</name>
    <dbReference type="NCBI Taxonomy" id="89922"/>
    <lineage>
        <taxon>Eukaryota</taxon>
        <taxon>Fungi</taxon>
        <taxon>Dikarya</taxon>
        <taxon>Basidiomycota</taxon>
        <taxon>Agaricomycotina</taxon>
        <taxon>Tremellomycetes</taxon>
        <taxon>Filobasidiales</taxon>
        <taxon>Filobasidiaceae</taxon>
        <taxon>Naganishia</taxon>
    </lineage>
</organism>
<dbReference type="EMBL" id="JASBWT010000003">
    <property type="protein sequence ID" value="KAJ9106371.1"/>
    <property type="molecule type" value="Genomic_DNA"/>
</dbReference>